<dbReference type="Pfam" id="PF05100">
    <property type="entry name" value="Phage_tail_L"/>
    <property type="match status" value="1"/>
</dbReference>
<proteinExistence type="predicted"/>
<dbReference type="GO" id="GO:0046718">
    <property type="term" value="P:symbiont entry into host cell"/>
    <property type="evidence" value="ECO:0007669"/>
    <property type="project" value="InterPro"/>
</dbReference>
<dbReference type="STRING" id="34061.B0189_08705"/>
<dbReference type="NCBIfam" id="TIGR01600">
    <property type="entry name" value="phage_tail_L"/>
    <property type="match status" value="1"/>
</dbReference>
<protein>
    <submittedName>
        <fullName evidence="1">Lambda-like phage minor tail protein L</fullName>
    </submittedName>
</protein>
<dbReference type="GO" id="GO:0051536">
    <property type="term" value="F:iron-sulfur cluster binding"/>
    <property type="evidence" value="ECO:0007669"/>
    <property type="project" value="InterPro"/>
</dbReference>
<dbReference type="AlphaFoldDB" id="A0A1N7G7M0"/>
<dbReference type="GO" id="GO:0030430">
    <property type="term" value="C:host cell cytoplasm"/>
    <property type="evidence" value="ECO:0007669"/>
    <property type="project" value="InterPro"/>
</dbReference>
<sequence length="222" mass="24534">MALSADIQKQSVDGLVTLYCLDARRQGGDVYYFHNHHSDVITFKGKDYAPTAVQSIGLETRGDGKASMPSLVFDNKLGEHWGGMHALTLQRGDFVGAVLTVYTTLAKYLTSPNPEYKKQIWYVEQKKRANSQVVEFELSNPVDFGQAQIPVRMIGHYCHWAMTGGYRGECCGYTGTAMYTVNNEPTDNLALDRCNGWIDGCEIRHGKGNPLPFGGYPAAGLI</sequence>
<gene>
    <name evidence="1" type="ORF">SAMN02745664_12440</name>
</gene>
<dbReference type="RefSeq" id="WP_076556177.1">
    <property type="nucleotide sequence ID" value="NZ_FTNU01000024.1"/>
</dbReference>
<accession>A0A1N7G7M0</accession>
<reference evidence="2" key="1">
    <citation type="submission" date="2017-01" db="EMBL/GenBank/DDBJ databases">
        <authorList>
            <person name="Varghese N."/>
            <person name="Submissions S."/>
        </authorList>
    </citation>
    <scope>NUCLEOTIDE SEQUENCE [LARGE SCALE GENOMIC DNA]</scope>
    <source>
        <strain evidence="2">DSM 21768</strain>
    </source>
</reference>
<evidence type="ECO:0000313" key="1">
    <source>
        <dbReference type="EMBL" id="SIS08484.1"/>
    </source>
</evidence>
<name>A0A1N7G7M0_9GAMM</name>
<dbReference type="EMBL" id="FTNU01000024">
    <property type="protein sequence ID" value="SIS08484.1"/>
    <property type="molecule type" value="Genomic_DNA"/>
</dbReference>
<dbReference type="Proteomes" id="UP000187495">
    <property type="component" value="Unassembled WGS sequence"/>
</dbReference>
<dbReference type="InterPro" id="IPR006487">
    <property type="entry name" value="Phage_lambda_L"/>
</dbReference>
<organism evidence="1 2">
    <name type="scientific">Moraxella cuniculi DSM 21768</name>
    <dbReference type="NCBI Taxonomy" id="1122245"/>
    <lineage>
        <taxon>Bacteria</taxon>
        <taxon>Pseudomonadati</taxon>
        <taxon>Pseudomonadota</taxon>
        <taxon>Gammaproteobacteria</taxon>
        <taxon>Moraxellales</taxon>
        <taxon>Moraxellaceae</taxon>
        <taxon>Moraxella</taxon>
    </lineage>
</organism>
<evidence type="ECO:0000313" key="2">
    <source>
        <dbReference type="Proteomes" id="UP000187495"/>
    </source>
</evidence>
<keyword evidence="2" id="KW-1185">Reference proteome</keyword>